<dbReference type="EMBL" id="JBJUIK010000005">
    <property type="protein sequence ID" value="KAL3526951.1"/>
    <property type="molecule type" value="Genomic_DNA"/>
</dbReference>
<organism evidence="2 3">
    <name type="scientific">Cinchona calisaya</name>
    <dbReference type="NCBI Taxonomy" id="153742"/>
    <lineage>
        <taxon>Eukaryota</taxon>
        <taxon>Viridiplantae</taxon>
        <taxon>Streptophyta</taxon>
        <taxon>Embryophyta</taxon>
        <taxon>Tracheophyta</taxon>
        <taxon>Spermatophyta</taxon>
        <taxon>Magnoliopsida</taxon>
        <taxon>eudicotyledons</taxon>
        <taxon>Gunneridae</taxon>
        <taxon>Pentapetalae</taxon>
        <taxon>asterids</taxon>
        <taxon>lamiids</taxon>
        <taxon>Gentianales</taxon>
        <taxon>Rubiaceae</taxon>
        <taxon>Cinchonoideae</taxon>
        <taxon>Cinchoneae</taxon>
        <taxon>Cinchona</taxon>
    </lineage>
</organism>
<reference evidence="2 3" key="1">
    <citation type="submission" date="2024-11" db="EMBL/GenBank/DDBJ databases">
        <title>A near-complete genome assembly of Cinchona calisaya.</title>
        <authorList>
            <person name="Lian D.C."/>
            <person name="Zhao X.W."/>
            <person name="Wei L."/>
        </authorList>
    </citation>
    <scope>NUCLEOTIDE SEQUENCE [LARGE SCALE GENOMIC DNA]</scope>
    <source>
        <tissue evidence="2">Nenye</tissue>
    </source>
</reference>
<accession>A0ABD3A5D8</accession>
<proteinExistence type="predicted"/>
<comment type="caution">
    <text evidence="2">The sequence shown here is derived from an EMBL/GenBank/DDBJ whole genome shotgun (WGS) entry which is preliminary data.</text>
</comment>
<feature type="region of interest" description="Disordered" evidence="1">
    <location>
        <begin position="13"/>
        <end position="36"/>
    </location>
</feature>
<evidence type="ECO:0000256" key="1">
    <source>
        <dbReference type="SAM" id="MobiDB-lite"/>
    </source>
</evidence>
<dbReference type="AlphaFoldDB" id="A0ABD3A5D8"/>
<protein>
    <submittedName>
        <fullName evidence="2">Uncharacterized protein</fullName>
    </submittedName>
</protein>
<dbReference type="Proteomes" id="UP001630127">
    <property type="component" value="Unassembled WGS sequence"/>
</dbReference>
<name>A0ABD3A5D8_9GENT</name>
<sequence>MKASLSLSACKLLNASEPEMKKPRQSKQNSHLRHKTVRQLLQKQYNADQDNEADLFTLLEPTLDPPTQFVQDGRLFSTPECNKEGPGFDKRCLERSSVHGKHLSQSKDSRGVTLISPLVLKKIKNKVLHEKYIDQLHSKEAKRKAAALRAKKCIKGKIDAKENNVQRIEAVKDAKNALVFCARDAINQFHHLESSNVNNFNKTCHDFADSSEDESGQFS</sequence>
<evidence type="ECO:0000313" key="3">
    <source>
        <dbReference type="Proteomes" id="UP001630127"/>
    </source>
</evidence>
<keyword evidence="3" id="KW-1185">Reference proteome</keyword>
<gene>
    <name evidence="2" type="ORF">ACH5RR_011607</name>
</gene>
<evidence type="ECO:0000313" key="2">
    <source>
        <dbReference type="EMBL" id="KAL3526951.1"/>
    </source>
</evidence>